<name>A0A0G1PZU4_9BACT</name>
<dbReference type="EMBL" id="LCMO01000033">
    <property type="protein sequence ID" value="KKU38244.1"/>
    <property type="molecule type" value="Genomic_DNA"/>
</dbReference>
<accession>A0A0G1PZU4</accession>
<sequence>MDEEKERQKEIKEKLESEGLDPEEFDEDEREELADLL</sequence>
<feature type="compositionally biased region" description="Basic and acidic residues" evidence="1">
    <location>
        <begin position="1"/>
        <end position="17"/>
    </location>
</feature>
<evidence type="ECO:0000313" key="2">
    <source>
        <dbReference type="EMBL" id="KKU38244.1"/>
    </source>
</evidence>
<protein>
    <submittedName>
        <fullName evidence="2">Uncharacterized protein</fullName>
    </submittedName>
</protein>
<gene>
    <name evidence="2" type="ORF">UX53_C0033G0002</name>
</gene>
<feature type="compositionally biased region" description="Acidic residues" evidence="1">
    <location>
        <begin position="18"/>
        <end position="37"/>
    </location>
</feature>
<evidence type="ECO:0000256" key="1">
    <source>
        <dbReference type="SAM" id="MobiDB-lite"/>
    </source>
</evidence>
<dbReference type="AlphaFoldDB" id="A0A0G1PZU4"/>
<proteinExistence type="predicted"/>
<comment type="caution">
    <text evidence="2">The sequence shown here is derived from an EMBL/GenBank/DDBJ whole genome shotgun (WGS) entry which is preliminary data.</text>
</comment>
<organism evidence="2 3">
    <name type="scientific">Candidatus Azambacteria bacterium GW2011_GWB2_46_37</name>
    <dbReference type="NCBI Taxonomy" id="1618618"/>
    <lineage>
        <taxon>Bacteria</taxon>
        <taxon>Candidatus Azamiibacteriota</taxon>
    </lineage>
</organism>
<feature type="region of interest" description="Disordered" evidence="1">
    <location>
        <begin position="1"/>
        <end position="37"/>
    </location>
</feature>
<evidence type="ECO:0000313" key="3">
    <source>
        <dbReference type="Proteomes" id="UP000033818"/>
    </source>
</evidence>
<dbReference type="Proteomes" id="UP000033818">
    <property type="component" value="Unassembled WGS sequence"/>
</dbReference>
<reference evidence="2 3" key="1">
    <citation type="journal article" date="2015" name="Nature">
        <title>rRNA introns, odd ribosomes, and small enigmatic genomes across a large radiation of phyla.</title>
        <authorList>
            <person name="Brown C.T."/>
            <person name="Hug L.A."/>
            <person name="Thomas B.C."/>
            <person name="Sharon I."/>
            <person name="Castelle C.J."/>
            <person name="Singh A."/>
            <person name="Wilkins M.J."/>
            <person name="Williams K.H."/>
            <person name="Banfield J.F."/>
        </authorList>
    </citation>
    <scope>NUCLEOTIDE SEQUENCE [LARGE SCALE GENOMIC DNA]</scope>
</reference>